<dbReference type="CDD" id="cd00473">
    <property type="entry name" value="bS6"/>
    <property type="match status" value="1"/>
</dbReference>
<keyword evidence="6" id="KW-0699">rRNA-binding</keyword>
<dbReference type="InterPro" id="IPR020814">
    <property type="entry name" value="Ribosomal_S6_plastid/chlpt"/>
</dbReference>
<reference evidence="7" key="1">
    <citation type="journal article" date="2020" name="mSystems">
        <title>Genome- and Community-Level Interaction Insights into Carbon Utilization and Element Cycling Functions of Hydrothermarchaeota in Hydrothermal Sediment.</title>
        <authorList>
            <person name="Zhou Z."/>
            <person name="Liu Y."/>
            <person name="Xu W."/>
            <person name="Pan J."/>
            <person name="Luo Z.H."/>
            <person name="Li M."/>
        </authorList>
    </citation>
    <scope>NUCLEOTIDE SEQUENCE [LARGE SCALE GENOMIC DNA]</scope>
    <source>
        <strain evidence="7">HyVt-501</strain>
    </source>
</reference>
<keyword evidence="3 6" id="KW-0687">Ribonucleoprotein</keyword>
<dbReference type="PANTHER" id="PTHR21011">
    <property type="entry name" value="MITOCHONDRIAL 28S RIBOSOMAL PROTEIN S6"/>
    <property type="match status" value="1"/>
</dbReference>
<dbReference type="Pfam" id="PF01250">
    <property type="entry name" value="Ribosomal_S6"/>
    <property type="match status" value="1"/>
</dbReference>
<evidence type="ECO:0000256" key="2">
    <source>
        <dbReference type="ARBA" id="ARBA00022980"/>
    </source>
</evidence>
<evidence type="ECO:0000256" key="3">
    <source>
        <dbReference type="ARBA" id="ARBA00023274"/>
    </source>
</evidence>
<comment type="similarity">
    <text evidence="1 6">Belongs to the bacterial ribosomal protein bS6 family.</text>
</comment>
<dbReference type="GO" id="GO:0003735">
    <property type="term" value="F:structural constituent of ribosome"/>
    <property type="evidence" value="ECO:0007669"/>
    <property type="project" value="InterPro"/>
</dbReference>
<dbReference type="GO" id="GO:0070181">
    <property type="term" value="F:small ribosomal subunit rRNA binding"/>
    <property type="evidence" value="ECO:0007669"/>
    <property type="project" value="TreeGrafter"/>
</dbReference>
<dbReference type="Proteomes" id="UP000885792">
    <property type="component" value="Unassembled WGS sequence"/>
</dbReference>
<dbReference type="EMBL" id="DRNB01000240">
    <property type="protein sequence ID" value="HHJ64567.1"/>
    <property type="molecule type" value="Genomic_DNA"/>
</dbReference>
<dbReference type="AlphaFoldDB" id="A0A7C5L7D8"/>
<gene>
    <name evidence="6" type="primary">rpsF</name>
    <name evidence="7" type="ORF">ENJ61_06630</name>
</gene>
<proteinExistence type="inferred from homology"/>
<dbReference type="SUPFAM" id="SSF54995">
    <property type="entry name" value="Ribosomal protein S6"/>
    <property type="match status" value="1"/>
</dbReference>
<dbReference type="GO" id="GO:0006412">
    <property type="term" value="P:translation"/>
    <property type="evidence" value="ECO:0007669"/>
    <property type="project" value="UniProtKB-UniRule"/>
</dbReference>
<dbReference type="GO" id="GO:0005840">
    <property type="term" value="C:ribosome"/>
    <property type="evidence" value="ECO:0007669"/>
    <property type="project" value="UniProtKB-KW"/>
</dbReference>
<evidence type="ECO:0000256" key="4">
    <source>
        <dbReference type="ARBA" id="ARBA00035104"/>
    </source>
</evidence>
<protein>
    <recommendedName>
        <fullName evidence="5 6">Small ribosomal subunit protein bS6</fullName>
    </recommendedName>
</protein>
<evidence type="ECO:0000256" key="5">
    <source>
        <dbReference type="ARBA" id="ARBA00035294"/>
    </source>
</evidence>
<comment type="caution">
    <text evidence="7">The sequence shown here is derived from an EMBL/GenBank/DDBJ whole genome shotgun (WGS) entry which is preliminary data.</text>
</comment>
<accession>A0A7C5L7D8</accession>
<keyword evidence="6" id="KW-0694">RNA-binding</keyword>
<evidence type="ECO:0000256" key="1">
    <source>
        <dbReference type="ARBA" id="ARBA00009512"/>
    </source>
</evidence>
<organism evidence="7">
    <name type="scientific">Aquifex aeolicus</name>
    <dbReference type="NCBI Taxonomy" id="63363"/>
    <lineage>
        <taxon>Bacteria</taxon>
        <taxon>Pseudomonadati</taxon>
        <taxon>Aquificota</taxon>
        <taxon>Aquificia</taxon>
        <taxon>Aquificales</taxon>
        <taxon>Aquificaceae</taxon>
        <taxon>Aquifex</taxon>
    </lineage>
</organism>
<dbReference type="Gene3D" id="3.30.70.60">
    <property type="match status" value="1"/>
</dbReference>
<dbReference type="InterPro" id="IPR035980">
    <property type="entry name" value="Ribosomal_bS6_sf"/>
</dbReference>
<dbReference type="GO" id="GO:0005737">
    <property type="term" value="C:cytoplasm"/>
    <property type="evidence" value="ECO:0007669"/>
    <property type="project" value="UniProtKB-ARBA"/>
</dbReference>
<keyword evidence="2 6" id="KW-0689">Ribosomal protein</keyword>
<name>A0A7C5L7D8_AQUAO</name>
<dbReference type="HAMAP" id="MF_00360">
    <property type="entry name" value="Ribosomal_bS6"/>
    <property type="match status" value="1"/>
</dbReference>
<dbReference type="NCBIfam" id="TIGR00166">
    <property type="entry name" value="S6"/>
    <property type="match status" value="1"/>
</dbReference>
<comment type="function">
    <text evidence="4 6">Binds together with bS18 to 16S ribosomal RNA.</text>
</comment>
<dbReference type="PANTHER" id="PTHR21011:SF1">
    <property type="entry name" value="SMALL RIBOSOMAL SUBUNIT PROTEIN BS6M"/>
    <property type="match status" value="1"/>
</dbReference>
<evidence type="ECO:0000313" key="7">
    <source>
        <dbReference type="EMBL" id="HHJ64567.1"/>
    </source>
</evidence>
<dbReference type="GO" id="GO:1990904">
    <property type="term" value="C:ribonucleoprotein complex"/>
    <property type="evidence" value="ECO:0007669"/>
    <property type="project" value="UniProtKB-KW"/>
</dbReference>
<dbReference type="InterPro" id="IPR014717">
    <property type="entry name" value="Transl_elong_EF1B/ribsomal_bS6"/>
</dbReference>
<evidence type="ECO:0000256" key="6">
    <source>
        <dbReference type="HAMAP-Rule" id="MF_00360"/>
    </source>
</evidence>
<sequence>MPRHRHYRTTRFYETVFILKPTLTEEEVKRKAEEIRKFVESKGGEILHFQDWGNKKLAYPIENFNHGRYFLIQFRTQNPQLTNELDFQLKINEDVIRWLNFQIRESEVLKGAE</sequence>
<dbReference type="InterPro" id="IPR000529">
    <property type="entry name" value="Ribosomal_bS6"/>
</dbReference>